<organism evidence="4 5">
    <name type="scientific">Candidatus Rhabdochlamydia oedothoracis</name>
    <dbReference type="NCBI Taxonomy" id="2720720"/>
    <lineage>
        <taxon>Bacteria</taxon>
        <taxon>Pseudomonadati</taxon>
        <taxon>Chlamydiota</taxon>
        <taxon>Chlamydiia</taxon>
        <taxon>Parachlamydiales</taxon>
        <taxon>Candidatus Rhabdochlamydiaceae</taxon>
        <taxon>Candidatus Rhabdochlamydia</taxon>
    </lineage>
</organism>
<dbReference type="InterPro" id="IPR020627">
    <property type="entry name" value="KhpA"/>
</dbReference>
<sequence>MCLTRFFQIVPLGMIKIMKEFIAYIIKNIVDSPEEVNVQVIDNQKETTVEVRVSAHDVAKVVGRQGRTIRSLRIIAGAIGARFNCRVRVEVL</sequence>
<evidence type="ECO:0000256" key="1">
    <source>
        <dbReference type="ARBA" id="ARBA00022490"/>
    </source>
</evidence>
<gene>
    <name evidence="3" type="primary">khpA</name>
    <name evidence="4" type="ORF">RHABOEDO_001396</name>
</gene>
<name>A0ABX8V1J9_9BACT</name>
<evidence type="ECO:0000256" key="2">
    <source>
        <dbReference type="ARBA" id="ARBA00022884"/>
    </source>
</evidence>
<protein>
    <recommendedName>
        <fullName evidence="3">RNA-binding protein KhpA</fullName>
    </recommendedName>
    <alternativeName>
        <fullName evidence="3">KH-domain protein A</fullName>
    </alternativeName>
</protein>
<comment type="similarity">
    <text evidence="3">Belongs to the KhpA RNA-binding protein family.</text>
</comment>
<evidence type="ECO:0000313" key="4">
    <source>
        <dbReference type="EMBL" id="QYF49124.1"/>
    </source>
</evidence>
<dbReference type="InterPro" id="IPR015946">
    <property type="entry name" value="KH_dom-like_a/b"/>
</dbReference>
<keyword evidence="1 3" id="KW-0963">Cytoplasm</keyword>
<dbReference type="Pfam" id="PF13083">
    <property type="entry name" value="KH_KhpA-B"/>
    <property type="match status" value="1"/>
</dbReference>
<reference evidence="4 5" key="1">
    <citation type="journal article" date="2022" name="bioRxiv">
        <title>Ecology and evolution of chlamydial symbionts of arthropods.</title>
        <authorList>
            <person name="Halter T."/>
            <person name="Koestlbacher S."/>
            <person name="Collingro A."/>
            <person name="Sixt B.S."/>
            <person name="Toenshoff E.R."/>
            <person name="Hendrickx F."/>
            <person name="Kostanjsek R."/>
            <person name="Horn M."/>
        </authorList>
    </citation>
    <scope>NUCLEOTIDE SEQUENCE [LARGE SCALE GENOMIC DNA]</scope>
    <source>
        <strain evidence="4">W744xW776</strain>
    </source>
</reference>
<dbReference type="CDD" id="cd22533">
    <property type="entry name" value="KH-II_YlqC-like"/>
    <property type="match status" value="1"/>
</dbReference>
<comment type="function">
    <text evidence="3">A probable RNA-binding protein.</text>
</comment>
<evidence type="ECO:0000313" key="5">
    <source>
        <dbReference type="Proteomes" id="UP000826014"/>
    </source>
</evidence>
<keyword evidence="5" id="KW-1185">Reference proteome</keyword>
<evidence type="ECO:0000256" key="3">
    <source>
        <dbReference type="HAMAP-Rule" id="MF_00088"/>
    </source>
</evidence>
<keyword evidence="2 3" id="KW-0694">RNA-binding</keyword>
<dbReference type="EMBL" id="CP075587">
    <property type="protein sequence ID" value="QYF49124.1"/>
    <property type="molecule type" value="Genomic_DNA"/>
</dbReference>
<proteinExistence type="inferred from homology"/>
<comment type="subcellular location">
    <subcellularLocation>
        <location evidence="3">Cytoplasm</location>
    </subcellularLocation>
</comment>
<dbReference type="Proteomes" id="UP000826014">
    <property type="component" value="Chromosome"/>
</dbReference>
<dbReference type="SUPFAM" id="SSF54814">
    <property type="entry name" value="Prokaryotic type KH domain (KH-domain type II)"/>
    <property type="match status" value="1"/>
</dbReference>
<dbReference type="Gene3D" id="3.30.300.20">
    <property type="match status" value="1"/>
</dbReference>
<dbReference type="InterPro" id="IPR009019">
    <property type="entry name" value="KH_sf_prok-type"/>
</dbReference>
<dbReference type="PANTHER" id="PTHR34654:SF1">
    <property type="entry name" value="RNA-BINDING PROTEIN KHPA"/>
    <property type="match status" value="1"/>
</dbReference>
<accession>A0ABX8V1J9</accession>
<dbReference type="HAMAP" id="MF_00088">
    <property type="entry name" value="KhpA"/>
    <property type="match status" value="1"/>
</dbReference>
<dbReference type="PROSITE" id="PS50084">
    <property type="entry name" value="KH_TYPE_1"/>
    <property type="match status" value="1"/>
</dbReference>
<dbReference type="PANTHER" id="PTHR34654">
    <property type="entry name" value="UPF0109 PROTEIN SCO5592"/>
    <property type="match status" value="1"/>
</dbReference>